<gene>
    <name evidence="24" type="ORF">DASC09_028950</name>
</gene>
<dbReference type="InterPro" id="IPR013121">
    <property type="entry name" value="Fe_red_NAD-bd_6"/>
</dbReference>
<dbReference type="RefSeq" id="XP_064852570.1">
    <property type="nucleotide sequence ID" value="XM_064996498.1"/>
</dbReference>
<evidence type="ECO:0000256" key="6">
    <source>
        <dbReference type="ARBA" id="ARBA00022475"/>
    </source>
</evidence>
<dbReference type="GO" id="GO:0052851">
    <property type="term" value="F:ferric-chelate reductase (NADPH) activity"/>
    <property type="evidence" value="ECO:0007669"/>
    <property type="project" value="UniProtKB-EC"/>
</dbReference>
<dbReference type="CDD" id="cd06186">
    <property type="entry name" value="NOX_Duox_like_FAD_NADP"/>
    <property type="match status" value="1"/>
</dbReference>
<evidence type="ECO:0000256" key="13">
    <source>
        <dbReference type="ARBA" id="ARBA00022989"/>
    </source>
</evidence>
<dbReference type="SUPFAM" id="SSF63380">
    <property type="entry name" value="Riboflavin synthase domain-like"/>
    <property type="match status" value="1"/>
</dbReference>
<evidence type="ECO:0000256" key="9">
    <source>
        <dbReference type="ARBA" id="ARBA00022692"/>
    </source>
</evidence>
<dbReference type="InterPro" id="IPR017927">
    <property type="entry name" value="FAD-bd_FR_type"/>
</dbReference>
<evidence type="ECO:0000256" key="7">
    <source>
        <dbReference type="ARBA" id="ARBA00022617"/>
    </source>
</evidence>
<evidence type="ECO:0000313" key="25">
    <source>
        <dbReference type="Proteomes" id="UP001360560"/>
    </source>
</evidence>
<dbReference type="InterPro" id="IPR017938">
    <property type="entry name" value="Riboflavin_synthase-like_b-brl"/>
</dbReference>
<feature type="compositionally biased region" description="Polar residues" evidence="20">
    <location>
        <begin position="129"/>
        <end position="138"/>
    </location>
</feature>
<dbReference type="PANTHER" id="PTHR32361">
    <property type="entry name" value="FERRIC/CUPRIC REDUCTASE TRANSMEMBRANE COMPONENT"/>
    <property type="match status" value="1"/>
</dbReference>
<evidence type="ECO:0000256" key="19">
    <source>
        <dbReference type="ARBA" id="ARBA00048483"/>
    </source>
</evidence>
<keyword evidence="5" id="KW-0813">Transport</keyword>
<feature type="region of interest" description="Disordered" evidence="20">
    <location>
        <begin position="91"/>
        <end position="138"/>
    </location>
</feature>
<dbReference type="GO" id="GO:0006879">
    <property type="term" value="P:intracellular iron ion homeostasis"/>
    <property type="evidence" value="ECO:0007669"/>
    <property type="project" value="TreeGrafter"/>
</dbReference>
<keyword evidence="7" id="KW-0349">Heme</keyword>
<sequence>MKSLISLLFLSLVTSIIYASPTKFDLINGNSLEKVLLKQKSSAQPVPSPPIPPKDVHSDYGPPPKWTQLERAAPYLMLASACQSAASSLNFSKSNSGKGNTSGRKNVYQSSLSNNGYNSTNNSTRHPGLNNSSAATNGSDSGHGITNLSCGYAPYSGTLAICLHRMASSYEEIEKAMPSVAKFCPNMTLDQLSQIYDNASKYAIYEFQIPNNQSVALPVIISSETYQMNYKKVSAVPINLDRSTIYGLGILYYWFGVMILSTIMRFLSATGVINYFSGPISKKLQSSLFLPGLFFENHFQITKFFGIIHAYVPTRAESGVIAGYIILYIVFMSIHWGGSTAVLTKLIADRTGVIATAHLPLIFLFAGRNNILMLLTGFNYSTFIHFHKWTGRMMFLNALIHGVSYTKIYLDRGTYSRTIKQEYFIWGIVATTSAGVIMFQSYNWFRRHLYEFFLYTHIMLAVVFLVGAFRHIYTFGWMEFVVTAVAVWAFDRIVRIVRILNFGVKRATIKVVSEDTFRLTVKRPDASRWAASPGQYAFVYFFTPKTFGQSHPFTVNDSTIKDGEINLYIKCKKGATKAIYDMISQKPEQIDESILVGIEGPYGASAPNYHYDNITLIAGGNGIPGIFDHALKISRRYPNGQKNIRMVWVARDLASISWFLPELLLLKQEPSVQVSLYLTRENPQKVVAGQQLAHVGDSDSDEKSIDKPEKLSTIVIGSEECFLAAQLVGLDVVCGRPDIQKLVCDWLTNDAGSISITACASNALCDSLRKNIAMYVEDHDGRVDYHEELQVW</sequence>
<keyword evidence="15" id="KW-0408">Iron</keyword>
<dbReference type="AlphaFoldDB" id="A0AAV5QML3"/>
<feature type="transmembrane region" description="Helical" evidence="21">
    <location>
        <begin position="251"/>
        <end position="276"/>
    </location>
</feature>
<dbReference type="PANTHER" id="PTHR32361:SF9">
    <property type="entry name" value="FERRIC REDUCTASE TRANSMEMBRANE COMPONENT 3-RELATED"/>
    <property type="match status" value="1"/>
</dbReference>
<keyword evidence="13 21" id="KW-1133">Transmembrane helix</keyword>
<keyword evidence="17 21" id="KW-0472">Membrane</keyword>
<evidence type="ECO:0000256" key="8">
    <source>
        <dbReference type="ARBA" id="ARBA00022630"/>
    </source>
</evidence>
<feature type="transmembrane region" description="Helical" evidence="21">
    <location>
        <begin position="324"/>
        <end position="347"/>
    </location>
</feature>
<dbReference type="SFLD" id="SFLDS00052">
    <property type="entry name" value="Ferric_Reductase_Domain"/>
    <property type="match status" value="1"/>
</dbReference>
<keyword evidence="11" id="KW-0521">NADP</keyword>
<keyword evidence="12" id="KW-0249">Electron transport</keyword>
<feature type="transmembrane region" description="Helical" evidence="21">
    <location>
        <begin position="288"/>
        <end position="312"/>
    </location>
</feature>
<keyword evidence="16" id="KW-0406">Ion transport</keyword>
<organism evidence="24 25">
    <name type="scientific">Saccharomycopsis crataegensis</name>
    <dbReference type="NCBI Taxonomy" id="43959"/>
    <lineage>
        <taxon>Eukaryota</taxon>
        <taxon>Fungi</taxon>
        <taxon>Dikarya</taxon>
        <taxon>Ascomycota</taxon>
        <taxon>Saccharomycotina</taxon>
        <taxon>Saccharomycetes</taxon>
        <taxon>Saccharomycopsidaceae</taxon>
        <taxon>Saccharomycopsis</taxon>
    </lineage>
</organism>
<comment type="similarity">
    <text evidence="3">Belongs to the ferric reductase (FRE) family.</text>
</comment>
<evidence type="ECO:0000256" key="1">
    <source>
        <dbReference type="ARBA" id="ARBA00001974"/>
    </source>
</evidence>
<evidence type="ECO:0000256" key="21">
    <source>
        <dbReference type="SAM" id="Phobius"/>
    </source>
</evidence>
<feature type="domain" description="FAD-binding FR-type" evidence="23">
    <location>
        <begin position="486"/>
        <end position="608"/>
    </location>
</feature>
<dbReference type="InterPro" id="IPR051410">
    <property type="entry name" value="Ferric/Cupric_Reductase"/>
</dbReference>
<evidence type="ECO:0000259" key="23">
    <source>
        <dbReference type="PROSITE" id="PS51384"/>
    </source>
</evidence>
<comment type="cofactor">
    <cofactor evidence="1">
        <name>FAD</name>
        <dbReference type="ChEBI" id="CHEBI:57692"/>
    </cofactor>
</comment>
<evidence type="ECO:0000256" key="22">
    <source>
        <dbReference type="SAM" id="SignalP"/>
    </source>
</evidence>
<keyword evidence="7" id="KW-0479">Metal-binding</keyword>
<dbReference type="Pfam" id="PF08022">
    <property type="entry name" value="FAD_binding_8"/>
    <property type="match status" value="1"/>
</dbReference>
<dbReference type="InterPro" id="IPR039261">
    <property type="entry name" value="FNR_nucleotide-bd"/>
</dbReference>
<keyword evidence="10" id="KW-0274">FAD</keyword>
<dbReference type="GO" id="GO:0006826">
    <property type="term" value="P:iron ion transport"/>
    <property type="evidence" value="ECO:0007669"/>
    <property type="project" value="UniProtKB-ARBA"/>
</dbReference>
<evidence type="ECO:0000256" key="2">
    <source>
        <dbReference type="ARBA" id="ARBA00004651"/>
    </source>
</evidence>
<feature type="chain" id="PRO_5043495725" description="ferric-chelate reductase (NADPH)" evidence="22">
    <location>
        <begin position="20"/>
        <end position="792"/>
    </location>
</feature>
<dbReference type="InterPro" id="IPR013130">
    <property type="entry name" value="Fe3_Rdtase_TM_dom"/>
</dbReference>
<accession>A0AAV5QML3</accession>
<evidence type="ECO:0000256" key="20">
    <source>
        <dbReference type="SAM" id="MobiDB-lite"/>
    </source>
</evidence>
<dbReference type="EMBL" id="BTFZ01000010">
    <property type="protein sequence ID" value="GMM35570.1"/>
    <property type="molecule type" value="Genomic_DNA"/>
</dbReference>
<keyword evidence="9 21" id="KW-0812">Transmembrane</keyword>
<dbReference type="SFLD" id="SFLDG01168">
    <property type="entry name" value="Ferric_reductase_subgroup_(FRE"/>
    <property type="match status" value="1"/>
</dbReference>
<keyword evidence="18" id="KW-0325">Glycoprotein</keyword>
<dbReference type="GO" id="GO:0005886">
    <property type="term" value="C:plasma membrane"/>
    <property type="evidence" value="ECO:0007669"/>
    <property type="project" value="UniProtKB-SubCell"/>
</dbReference>
<feature type="transmembrane region" description="Helical" evidence="21">
    <location>
        <begin position="359"/>
        <end position="380"/>
    </location>
</feature>
<feature type="compositionally biased region" description="Low complexity" evidence="20">
    <location>
        <begin position="91"/>
        <end position="123"/>
    </location>
</feature>
<evidence type="ECO:0000256" key="11">
    <source>
        <dbReference type="ARBA" id="ARBA00022857"/>
    </source>
</evidence>
<dbReference type="SUPFAM" id="SSF52343">
    <property type="entry name" value="Ferredoxin reductase-like, C-terminal NADP-linked domain"/>
    <property type="match status" value="1"/>
</dbReference>
<feature type="region of interest" description="Disordered" evidence="20">
    <location>
        <begin position="40"/>
        <end position="62"/>
    </location>
</feature>
<dbReference type="Pfam" id="PF01794">
    <property type="entry name" value="Ferric_reduct"/>
    <property type="match status" value="1"/>
</dbReference>
<feature type="signal peptide" evidence="22">
    <location>
        <begin position="1"/>
        <end position="19"/>
    </location>
</feature>
<dbReference type="Proteomes" id="UP001360560">
    <property type="component" value="Unassembled WGS sequence"/>
</dbReference>
<evidence type="ECO:0000313" key="24">
    <source>
        <dbReference type="EMBL" id="GMM35570.1"/>
    </source>
</evidence>
<protein>
    <recommendedName>
        <fullName evidence="4">ferric-chelate reductase (NADPH)</fullName>
        <ecNumber evidence="4">1.16.1.9</ecNumber>
    </recommendedName>
</protein>
<evidence type="ECO:0000256" key="16">
    <source>
        <dbReference type="ARBA" id="ARBA00023065"/>
    </source>
</evidence>
<evidence type="ECO:0000256" key="4">
    <source>
        <dbReference type="ARBA" id="ARBA00012668"/>
    </source>
</evidence>
<keyword evidence="25" id="KW-1185">Reference proteome</keyword>
<dbReference type="Gene3D" id="3.40.50.80">
    <property type="entry name" value="Nucleotide-binding domain of ferredoxin-NADP reductase (FNR) module"/>
    <property type="match status" value="1"/>
</dbReference>
<dbReference type="GO" id="GO:0015677">
    <property type="term" value="P:copper ion import"/>
    <property type="evidence" value="ECO:0007669"/>
    <property type="project" value="TreeGrafter"/>
</dbReference>
<feature type="transmembrane region" description="Helical" evidence="21">
    <location>
        <begin position="452"/>
        <end position="469"/>
    </location>
</feature>
<evidence type="ECO:0000256" key="10">
    <source>
        <dbReference type="ARBA" id="ARBA00022827"/>
    </source>
</evidence>
<keyword evidence="22" id="KW-0732">Signal</keyword>
<dbReference type="Pfam" id="PF08030">
    <property type="entry name" value="NAD_binding_6"/>
    <property type="match status" value="1"/>
</dbReference>
<keyword evidence="14" id="KW-0560">Oxidoreductase</keyword>
<feature type="transmembrane region" description="Helical" evidence="21">
    <location>
        <begin position="423"/>
        <end position="445"/>
    </location>
</feature>
<evidence type="ECO:0000256" key="12">
    <source>
        <dbReference type="ARBA" id="ARBA00022982"/>
    </source>
</evidence>
<dbReference type="PROSITE" id="PS51384">
    <property type="entry name" value="FAD_FR"/>
    <property type="match status" value="1"/>
</dbReference>
<evidence type="ECO:0000256" key="17">
    <source>
        <dbReference type="ARBA" id="ARBA00023136"/>
    </source>
</evidence>
<evidence type="ECO:0000256" key="14">
    <source>
        <dbReference type="ARBA" id="ARBA00023002"/>
    </source>
</evidence>
<dbReference type="GeneID" id="90073549"/>
<evidence type="ECO:0000256" key="3">
    <source>
        <dbReference type="ARBA" id="ARBA00006278"/>
    </source>
</evidence>
<evidence type="ECO:0000256" key="5">
    <source>
        <dbReference type="ARBA" id="ARBA00022448"/>
    </source>
</evidence>
<keyword evidence="8" id="KW-0285">Flavoprotein</keyword>
<evidence type="ECO:0000256" key="18">
    <source>
        <dbReference type="ARBA" id="ARBA00023180"/>
    </source>
</evidence>
<dbReference type="InterPro" id="IPR013112">
    <property type="entry name" value="FAD-bd_8"/>
</dbReference>
<reference evidence="24 25" key="1">
    <citation type="journal article" date="2023" name="Elife">
        <title>Identification of key yeast species and microbe-microbe interactions impacting larval growth of Drosophila in the wild.</title>
        <authorList>
            <person name="Mure A."/>
            <person name="Sugiura Y."/>
            <person name="Maeda R."/>
            <person name="Honda K."/>
            <person name="Sakurai N."/>
            <person name="Takahashi Y."/>
            <person name="Watada M."/>
            <person name="Katoh T."/>
            <person name="Gotoh A."/>
            <person name="Gotoh Y."/>
            <person name="Taniguchi I."/>
            <person name="Nakamura K."/>
            <person name="Hayashi T."/>
            <person name="Katayama T."/>
            <person name="Uemura T."/>
            <person name="Hattori Y."/>
        </authorList>
    </citation>
    <scope>NUCLEOTIDE SEQUENCE [LARGE SCALE GENOMIC DNA]</scope>
    <source>
        <strain evidence="24 25">SC-9</strain>
    </source>
</reference>
<keyword evidence="6" id="KW-1003">Cell membrane</keyword>
<comment type="subcellular location">
    <subcellularLocation>
        <location evidence="2">Cell membrane</location>
        <topology evidence="2">Multi-pass membrane protein</topology>
    </subcellularLocation>
</comment>
<comment type="caution">
    <text evidence="24">The sequence shown here is derived from an EMBL/GenBank/DDBJ whole genome shotgun (WGS) entry which is preliminary data.</text>
</comment>
<name>A0AAV5QML3_9ASCO</name>
<dbReference type="EC" id="1.16.1.9" evidence="4"/>
<comment type="catalytic activity">
    <reaction evidence="19">
        <text>2 a Fe(II)-siderophore + NADP(+) + H(+) = 2 a Fe(III)-siderophore + NADPH</text>
        <dbReference type="Rhea" id="RHEA:28795"/>
        <dbReference type="Rhea" id="RHEA-COMP:11342"/>
        <dbReference type="Rhea" id="RHEA-COMP:11344"/>
        <dbReference type="ChEBI" id="CHEBI:15378"/>
        <dbReference type="ChEBI" id="CHEBI:29033"/>
        <dbReference type="ChEBI" id="CHEBI:29034"/>
        <dbReference type="ChEBI" id="CHEBI:57783"/>
        <dbReference type="ChEBI" id="CHEBI:58349"/>
        <dbReference type="EC" id="1.16.1.9"/>
    </reaction>
</comment>
<evidence type="ECO:0000256" key="15">
    <source>
        <dbReference type="ARBA" id="ARBA00023004"/>
    </source>
</evidence>
<proteinExistence type="inferred from homology"/>